<dbReference type="InterPro" id="IPR008979">
    <property type="entry name" value="Galactose-bd-like_sf"/>
</dbReference>
<proteinExistence type="predicted"/>
<organism evidence="2 4">
    <name type="scientific">Didymodactylos carnosus</name>
    <dbReference type="NCBI Taxonomy" id="1234261"/>
    <lineage>
        <taxon>Eukaryota</taxon>
        <taxon>Metazoa</taxon>
        <taxon>Spiralia</taxon>
        <taxon>Gnathifera</taxon>
        <taxon>Rotifera</taxon>
        <taxon>Eurotatoria</taxon>
        <taxon>Bdelloidea</taxon>
        <taxon>Philodinida</taxon>
        <taxon>Philodinidae</taxon>
        <taxon>Didymodactylos</taxon>
    </lineage>
</organism>
<evidence type="ECO:0000313" key="2">
    <source>
        <dbReference type="EMBL" id="CAF1276331.1"/>
    </source>
</evidence>
<name>A0A8S2EYA4_9BILA</name>
<evidence type="ECO:0000313" key="4">
    <source>
        <dbReference type="Proteomes" id="UP000677228"/>
    </source>
</evidence>
<dbReference type="EMBL" id="CAJOBA010039678">
    <property type="protein sequence ID" value="CAF4081331.1"/>
    <property type="molecule type" value="Genomic_DNA"/>
</dbReference>
<dbReference type="Gene3D" id="2.60.120.260">
    <property type="entry name" value="Galactose-binding domain-like"/>
    <property type="match status" value="1"/>
</dbReference>
<dbReference type="InterPro" id="IPR000421">
    <property type="entry name" value="FA58C"/>
</dbReference>
<sequence length="208" mass="23617">AQLSNETELLNVSSSCPDTICDYISLHKLSSLLSLRATVTFSNHYTAHGTAAQQAQWIVDPHREIIGWNAGAFAPQYVQLDLNQKHTIYCIRLHVEQCPPGETIHHILVGADKNHLEMVREFNFTTLRGDRLVHTFIPPYDNVRYIQIKTLQSPSWVAWINVQVYGASMKHSFNISVYQHYRLDSQLSLITPALLLFLAIITEISAGY</sequence>
<feature type="non-terminal residue" evidence="2">
    <location>
        <position position="1"/>
    </location>
</feature>
<dbReference type="SUPFAM" id="SSF49785">
    <property type="entry name" value="Galactose-binding domain-like"/>
    <property type="match status" value="1"/>
</dbReference>
<feature type="domain" description="F5/8 type C" evidence="1">
    <location>
        <begin position="21"/>
        <end position="167"/>
    </location>
</feature>
<protein>
    <recommendedName>
        <fullName evidence="1">F5/8 type C domain-containing protein</fullName>
    </recommendedName>
</protein>
<reference evidence="2" key="1">
    <citation type="submission" date="2021-02" db="EMBL/GenBank/DDBJ databases">
        <authorList>
            <person name="Nowell W R."/>
        </authorList>
    </citation>
    <scope>NUCLEOTIDE SEQUENCE</scope>
</reference>
<evidence type="ECO:0000313" key="3">
    <source>
        <dbReference type="EMBL" id="CAF4081331.1"/>
    </source>
</evidence>
<dbReference type="AlphaFoldDB" id="A0A8S2EYA4"/>
<comment type="caution">
    <text evidence="2">The sequence shown here is derived from an EMBL/GenBank/DDBJ whole genome shotgun (WGS) entry which is preliminary data.</text>
</comment>
<dbReference type="PROSITE" id="PS50022">
    <property type="entry name" value="FA58C_3"/>
    <property type="match status" value="1"/>
</dbReference>
<dbReference type="Proteomes" id="UP000682733">
    <property type="component" value="Unassembled WGS sequence"/>
</dbReference>
<dbReference type="EMBL" id="CAJNOK010018118">
    <property type="protein sequence ID" value="CAF1276331.1"/>
    <property type="molecule type" value="Genomic_DNA"/>
</dbReference>
<evidence type="ECO:0000259" key="1">
    <source>
        <dbReference type="PROSITE" id="PS50022"/>
    </source>
</evidence>
<gene>
    <name evidence="2" type="ORF">OVA965_LOCUS27427</name>
    <name evidence="3" type="ORF">TMI583_LOCUS28169</name>
</gene>
<accession>A0A8S2EYA4</accession>
<dbReference type="Proteomes" id="UP000677228">
    <property type="component" value="Unassembled WGS sequence"/>
</dbReference>